<evidence type="ECO:0000256" key="5">
    <source>
        <dbReference type="HAMAP-Rule" id="MF_01387"/>
    </source>
</evidence>
<evidence type="ECO:0000313" key="6">
    <source>
        <dbReference type="EMBL" id="HDS10169.1"/>
    </source>
</evidence>
<dbReference type="AlphaFoldDB" id="A0A7C1I6T2"/>
<dbReference type="Pfam" id="PF11520">
    <property type="entry name" value="Cren7"/>
    <property type="match status" value="1"/>
</dbReference>
<dbReference type="EMBL" id="DSDY01000035">
    <property type="protein sequence ID" value="HDS10169.1"/>
    <property type="molecule type" value="Genomic_DNA"/>
</dbReference>
<evidence type="ECO:0000256" key="2">
    <source>
        <dbReference type="ARBA" id="ARBA00022481"/>
    </source>
</evidence>
<evidence type="ECO:0000256" key="4">
    <source>
        <dbReference type="ARBA" id="ARBA00023125"/>
    </source>
</evidence>
<dbReference type="GO" id="GO:0005694">
    <property type="term" value="C:chromosome"/>
    <property type="evidence" value="ECO:0007669"/>
    <property type="project" value="UniProtKB-SubCell"/>
</dbReference>
<dbReference type="InterPro" id="IPR038647">
    <property type="entry name" value="Cren7_sf"/>
</dbReference>
<comment type="subunit">
    <text evidence="5">Monomer.</text>
</comment>
<name>A0A7C1I6T2_9CREN</name>
<keyword evidence="3 5" id="KW-0963">Cytoplasm</keyword>
<comment type="similarity">
    <text evidence="5">Belongs to the Cren7 family.</text>
</comment>
<reference evidence="6" key="1">
    <citation type="journal article" date="2020" name="mSystems">
        <title>Genome- and Community-Level Interaction Insights into Carbon Utilization and Element Cycling Functions of Hydrothermarchaeota in Hydrothermal Sediment.</title>
        <authorList>
            <person name="Zhou Z."/>
            <person name="Liu Y."/>
            <person name="Xu W."/>
            <person name="Pan J."/>
            <person name="Luo Z.H."/>
            <person name="Li M."/>
        </authorList>
    </citation>
    <scope>NUCLEOTIDE SEQUENCE [LARGE SCALE GENOMIC DNA]</scope>
    <source>
        <strain evidence="6">SpSt-123</strain>
    </source>
</reference>
<evidence type="ECO:0000256" key="3">
    <source>
        <dbReference type="ARBA" id="ARBA00022490"/>
    </source>
</evidence>
<keyword evidence="1 5" id="KW-0158">Chromosome</keyword>
<dbReference type="GO" id="GO:0003690">
    <property type="term" value="F:double-stranded DNA binding"/>
    <property type="evidence" value="ECO:0007669"/>
    <property type="project" value="UniProtKB-UniRule"/>
</dbReference>
<comment type="subcellular location">
    <subcellularLocation>
        <location evidence="5">Chromosome</location>
    </subcellularLocation>
    <subcellularLocation>
        <location evidence="5">Cytoplasm</location>
    </subcellularLocation>
</comment>
<accession>A0A7C1I6T2</accession>
<keyword evidence="2 5" id="KW-0488">Methylation</keyword>
<dbReference type="GO" id="GO:0005737">
    <property type="term" value="C:cytoplasm"/>
    <property type="evidence" value="ECO:0007669"/>
    <property type="project" value="UniProtKB-SubCell"/>
</dbReference>
<gene>
    <name evidence="5" type="primary">creN7</name>
    <name evidence="6" type="ORF">ENO04_00890</name>
</gene>
<comment type="function">
    <text evidence="5">A chromatin protein, binds double-stranded DNA without sequence specificity. Constrains negative DNA supercoils.</text>
</comment>
<proteinExistence type="inferred from homology"/>
<sequence>MSSEKTRRKVQVLDKTTGKVVELEPIKTWTLGPRDRVKIKIGIFKSPETGRYFRARLPDDYPV</sequence>
<dbReference type="InterPro" id="IPR020906">
    <property type="entry name" value="dsDNA-bd_Cren7"/>
</dbReference>
<keyword evidence="4 5" id="KW-0238">DNA-binding</keyword>
<organism evidence="6">
    <name type="scientific">Fervidicoccus fontis</name>
    <dbReference type="NCBI Taxonomy" id="683846"/>
    <lineage>
        <taxon>Archaea</taxon>
        <taxon>Thermoproteota</taxon>
        <taxon>Thermoprotei</taxon>
        <taxon>Fervidicoccales</taxon>
        <taxon>Fervidicoccaceae</taxon>
        <taxon>Fervidicoccus</taxon>
    </lineage>
</organism>
<dbReference type="HAMAP" id="MF_01387">
    <property type="entry name" value="Chromatin_Cren7"/>
    <property type="match status" value="1"/>
</dbReference>
<protein>
    <recommendedName>
        <fullName evidence="5">Chromatin protein Cren7</fullName>
    </recommendedName>
</protein>
<comment type="caution">
    <text evidence="6">The sequence shown here is derived from an EMBL/GenBank/DDBJ whole genome shotgun (WGS) entry which is preliminary data.</text>
</comment>
<dbReference type="Gene3D" id="2.30.30.610">
    <property type="entry name" value="Chromatin protein Cren7"/>
    <property type="match status" value="1"/>
</dbReference>
<comment type="PTM">
    <text evidence="5">Methylated at multiple sites, to varying extents.</text>
</comment>
<evidence type="ECO:0000256" key="1">
    <source>
        <dbReference type="ARBA" id="ARBA00022454"/>
    </source>
</evidence>